<evidence type="ECO:0000313" key="9">
    <source>
        <dbReference type="Proteomes" id="UP000054886"/>
    </source>
</evidence>
<dbReference type="GO" id="GO:0016236">
    <property type="term" value="P:macroautophagy"/>
    <property type="evidence" value="ECO:0007669"/>
    <property type="project" value="EnsemblFungi"/>
</dbReference>
<feature type="domain" description="Trs130 NTS" evidence="7">
    <location>
        <begin position="296"/>
        <end position="526"/>
    </location>
</feature>
<dbReference type="PANTHER" id="PTHR13251">
    <property type="entry name" value="EPILEPSY HOLOPROSENCEPHALY CANDIDATE 1/TMEM1"/>
    <property type="match status" value="1"/>
</dbReference>
<dbReference type="PANTHER" id="PTHR13251:SF3">
    <property type="entry name" value="TRAFFICKING PROTEIN PARTICLE COMPLEX SUBUNIT 10"/>
    <property type="match status" value="1"/>
</dbReference>
<dbReference type="InterPro" id="IPR056915">
    <property type="entry name" value="Ig_TR130_2nd"/>
</dbReference>
<dbReference type="VEuPathDB" id="FungiDB:GWK60_F03641"/>
<dbReference type="AlphaFoldDB" id="A0A0W0CRP1"/>
<dbReference type="Pfam" id="PF24967">
    <property type="entry name" value="NTS_TR130"/>
    <property type="match status" value="1"/>
</dbReference>
<feature type="domain" description="TRAPPC10/Trs130 C-terminal" evidence="4">
    <location>
        <begin position="973"/>
        <end position="1078"/>
    </location>
</feature>
<sequence length="1096" mass="127784">MSVESVEMEHWPVCLSYFDPFDVFGAVQSEFSSIFPLDVVRWKTNDGSVRTIENLPVKLTVEDDQQQSNIKFEEPYIRLIVVTCISVDEYRTKVRPLLHQWLPTVHDSSGPFTMPLILLYANSEVTDTSIFKTMSVMDKLNKDFPDVQALELKSVYKSPAEKTEFWLKLSNKLKAFLIEVFQHRIRILESKLTRQFTENEELEIREQLFKIYAEFRRTEDAKGQLSMIKNLMDKRIKNVETGKLEVPFEMSLSGKESTKQLLSAKNLTKFTLYRSNFLRELMLLQLYDDDISKYTQIYELTKDFIRKIEKEFSADTRLLEFKFDFCKKMLDTIPSTSRSEWLPTINEIKADIYLIKRDAWINGLMINHGYQLLQKNYSNKTPYSFGLDKEAAESEDAFQKSFSLQTKELLALYSQCNGKRQRMADILSLEVGLLHYQRKEYTKAVQLLMSCNEYYTESKWTVIGVNILEIFVDSLTNCVGIETIDFDGESVPVSTILRNSYLNLIKYYNSTSEKKIFWNKFLELKNDDMTELVYPSEGLIDFSVDGNVFLHAPNVYGINVEIKGNGFPDVIDVTQFKITMKNSNNEFNEFIERDFLLEMESKSYCLKSKNITFGEFGIESIELCIGSTTIIKAFEDTTNKVIIEPLFHENNVWFEIRESNELKLGKYELEIADFNFGHTNDLELYLEVGKSEVTQINPVSFDSEIDQATITLDKESLSESKKIKYFFNEQQEQFTLFAKLTYSLQKNPDVIYSISRVIHIDHYLPLSVSVEDIFKKDKFFFKFLLNSSVKEEPVLIFGSELQCFELEHSYELSGPFIPDSPLTITGTGGESCINCFQISTKQTFNNSDIFHLMIKYCTLRDFLKSYVTDAVLLEGDVEFFQKYETWKLYWLSNILSELEFDYNLYEKNMILKLNGHSLDIFKVGVRLKYMKVDPVVRSKFLSCLKRLSEGIDLTEMEINEYMKVFNVKTLTVPVQLPELERFYEVSFARQDCKRHQTPSKVGEPLAFHIKIKNSSDKWGIQPHDKLAYTFEIINNNDWLVHGRKRMILKDDFEEMDIDLIPLRKGYLTLPQIEITSSVGNPVRVDNSNTYDIVLVF</sequence>
<comment type="caution">
    <text evidence="8">The sequence shown here is derived from an EMBL/GenBank/DDBJ whole genome shotgun (WGS) entry which is preliminary data.</text>
</comment>
<dbReference type="GO" id="GO:0005802">
    <property type="term" value="C:trans-Golgi network"/>
    <property type="evidence" value="ECO:0007669"/>
    <property type="project" value="EnsemblFungi"/>
</dbReference>
<comment type="subcellular location">
    <subcellularLocation>
        <location evidence="1">Golgi apparatus</location>
    </subcellularLocation>
</comment>
<dbReference type="EMBL" id="LLZZ01000022">
    <property type="protein sequence ID" value="KTB12387.1"/>
    <property type="molecule type" value="Genomic_DNA"/>
</dbReference>
<evidence type="ECO:0000256" key="3">
    <source>
        <dbReference type="ARBA" id="ARBA00023034"/>
    </source>
</evidence>
<organism evidence="8 9">
    <name type="scientific">Candida glabrata</name>
    <name type="common">Yeast</name>
    <name type="synonym">Torulopsis glabrata</name>
    <dbReference type="NCBI Taxonomy" id="5478"/>
    <lineage>
        <taxon>Eukaryota</taxon>
        <taxon>Fungi</taxon>
        <taxon>Dikarya</taxon>
        <taxon>Ascomycota</taxon>
        <taxon>Saccharomycotina</taxon>
        <taxon>Saccharomycetes</taxon>
        <taxon>Saccharomycetales</taxon>
        <taxon>Saccharomycetaceae</taxon>
        <taxon>Nakaseomyces</taxon>
    </lineage>
</organism>
<dbReference type="Proteomes" id="UP000054886">
    <property type="component" value="Unassembled WGS sequence"/>
</dbReference>
<dbReference type="InterPro" id="IPR045126">
    <property type="entry name" value="TRAPPC10/Trs130"/>
</dbReference>
<dbReference type="GO" id="GO:1990071">
    <property type="term" value="C:TRAPPII protein complex"/>
    <property type="evidence" value="ECO:0007669"/>
    <property type="project" value="EnsemblFungi"/>
</dbReference>
<keyword evidence="2" id="KW-0813">Transport</keyword>
<dbReference type="GO" id="GO:0005085">
    <property type="term" value="F:guanyl-nucleotide exchange factor activity"/>
    <property type="evidence" value="ECO:0007669"/>
    <property type="project" value="EnsemblFungi"/>
</dbReference>
<dbReference type="InterPro" id="IPR056916">
    <property type="entry name" value="NTS_TR130"/>
</dbReference>
<evidence type="ECO:0000256" key="1">
    <source>
        <dbReference type="ARBA" id="ARBA00004555"/>
    </source>
</evidence>
<keyword evidence="3" id="KW-0333">Golgi apparatus</keyword>
<dbReference type="GO" id="GO:0006891">
    <property type="term" value="P:intra-Golgi vesicle-mediated transport"/>
    <property type="evidence" value="ECO:0007669"/>
    <property type="project" value="EnsemblFungi"/>
</dbReference>
<evidence type="ECO:0000259" key="7">
    <source>
        <dbReference type="Pfam" id="PF24967"/>
    </source>
</evidence>
<dbReference type="GO" id="GO:0034498">
    <property type="term" value="P:early endosome to Golgi transport"/>
    <property type="evidence" value="ECO:0007669"/>
    <property type="project" value="EnsemblFungi"/>
</dbReference>
<evidence type="ECO:0000259" key="5">
    <source>
        <dbReference type="Pfam" id="PF23036"/>
    </source>
</evidence>
<dbReference type="VEuPathDB" id="FungiDB:CAGL0F03949g"/>
<reference evidence="8 9" key="1">
    <citation type="submission" date="2015-10" db="EMBL/GenBank/DDBJ databases">
        <title>Draft genomes sequences of Candida glabrata isolates 1A, 1B, 2A, 2B, 3A and 3B.</title>
        <authorList>
            <person name="Haavelsrud O.E."/>
            <person name="Gaustad P."/>
        </authorList>
    </citation>
    <scope>NUCLEOTIDE SEQUENCE [LARGE SCALE GENOMIC DNA]</scope>
    <source>
        <strain evidence="8">910700640</strain>
    </source>
</reference>
<evidence type="ECO:0000259" key="4">
    <source>
        <dbReference type="Pfam" id="PF12584"/>
    </source>
</evidence>
<dbReference type="GO" id="GO:0032258">
    <property type="term" value="P:cytoplasm to vacuole targeting by the Cvt pathway"/>
    <property type="evidence" value="ECO:0007669"/>
    <property type="project" value="EnsemblFungi"/>
</dbReference>
<evidence type="ECO:0000256" key="2">
    <source>
        <dbReference type="ARBA" id="ARBA00022448"/>
    </source>
</evidence>
<evidence type="ECO:0000259" key="6">
    <source>
        <dbReference type="Pfam" id="PF24966"/>
    </source>
</evidence>
<feature type="domain" description="TRAPPC10/Trs130 N-terminal" evidence="5">
    <location>
        <begin position="13"/>
        <end position="201"/>
    </location>
</feature>
<dbReference type="GO" id="GO:0005829">
    <property type="term" value="C:cytosol"/>
    <property type="evidence" value="ECO:0007669"/>
    <property type="project" value="GOC"/>
</dbReference>
<protein>
    <submittedName>
        <fullName evidence="8">Trafficking protein particle complex II-specific subunit 130</fullName>
    </submittedName>
</protein>
<dbReference type="Pfam" id="PF23036">
    <property type="entry name" value="TRAPPC10_1st"/>
    <property type="match status" value="1"/>
</dbReference>
<dbReference type="GO" id="GO:0005769">
    <property type="term" value="C:early endosome"/>
    <property type="evidence" value="ECO:0007669"/>
    <property type="project" value="EnsemblFungi"/>
</dbReference>
<dbReference type="VEuPathDB" id="FungiDB:B1J91_F03949g"/>
<dbReference type="InterPro" id="IPR022233">
    <property type="entry name" value="TRAPPC10/Trs130_C"/>
</dbReference>
<dbReference type="InterPro" id="IPR056913">
    <property type="entry name" value="TRAPPC10/Trs130_N"/>
</dbReference>
<gene>
    <name evidence="8" type="ORF">AO440_001266</name>
</gene>
<dbReference type="VEuPathDB" id="FungiDB:GVI51_F03641"/>
<name>A0A0W0CRP1_CANGB</name>
<feature type="domain" description="Trs130 second Ig-like" evidence="6">
    <location>
        <begin position="667"/>
        <end position="764"/>
    </location>
</feature>
<accession>A0A0W0CRP1</accession>
<evidence type="ECO:0000313" key="8">
    <source>
        <dbReference type="EMBL" id="KTB12387.1"/>
    </source>
</evidence>
<proteinExistence type="predicted"/>
<dbReference type="Pfam" id="PF12584">
    <property type="entry name" value="TRAPPC10"/>
    <property type="match status" value="1"/>
</dbReference>
<dbReference type="Pfam" id="PF24966">
    <property type="entry name" value="Ig_TR130_2nd"/>
    <property type="match status" value="1"/>
</dbReference>